<evidence type="ECO:0000256" key="4">
    <source>
        <dbReference type="ARBA" id="ARBA00023002"/>
    </source>
</evidence>
<dbReference type="InterPro" id="IPR054585">
    <property type="entry name" value="NDH2-like_C"/>
</dbReference>
<dbReference type="RefSeq" id="XP_014567893.1">
    <property type="nucleotide sequence ID" value="XM_014712407.1"/>
</dbReference>
<comment type="similarity">
    <text evidence="1">Belongs to the NADH dehydrogenase family.</text>
</comment>
<dbReference type="STRING" id="764103.G7DZR2"/>
<dbReference type="GO" id="GO:0005739">
    <property type="term" value="C:mitochondrion"/>
    <property type="evidence" value="ECO:0007669"/>
    <property type="project" value="TreeGrafter"/>
</dbReference>
<keyword evidence="5" id="KW-0520">NAD</keyword>
<organism evidence="8 9">
    <name type="scientific">Mixia osmundae (strain CBS 9802 / IAM 14324 / JCM 22182 / KY 12970)</name>
    <dbReference type="NCBI Taxonomy" id="764103"/>
    <lineage>
        <taxon>Eukaryota</taxon>
        <taxon>Fungi</taxon>
        <taxon>Dikarya</taxon>
        <taxon>Basidiomycota</taxon>
        <taxon>Pucciniomycotina</taxon>
        <taxon>Mixiomycetes</taxon>
        <taxon>Mixiales</taxon>
        <taxon>Mixiaceae</taxon>
        <taxon>Mixia</taxon>
    </lineage>
</organism>
<dbReference type="OrthoDB" id="9992747at2759"/>
<keyword evidence="4" id="KW-0560">Oxidoreductase</keyword>
<dbReference type="eggNOG" id="KOG2495">
    <property type="taxonomic scope" value="Eukaryota"/>
</dbReference>
<evidence type="ECO:0000313" key="9">
    <source>
        <dbReference type="Proteomes" id="UP000009131"/>
    </source>
</evidence>
<dbReference type="Pfam" id="PF07992">
    <property type="entry name" value="Pyr_redox_2"/>
    <property type="match status" value="1"/>
</dbReference>
<keyword evidence="3" id="KW-0274">FAD</keyword>
<keyword evidence="9" id="KW-1185">Reference proteome</keyword>
<evidence type="ECO:0000256" key="1">
    <source>
        <dbReference type="ARBA" id="ARBA00005272"/>
    </source>
</evidence>
<dbReference type="InterPro" id="IPR023753">
    <property type="entry name" value="FAD/NAD-binding_dom"/>
</dbReference>
<dbReference type="Gene3D" id="3.50.50.100">
    <property type="match status" value="1"/>
</dbReference>
<evidence type="ECO:0000256" key="5">
    <source>
        <dbReference type="ARBA" id="ARBA00023027"/>
    </source>
</evidence>
<sequence length="484" mass="53552">MSTKSAGMLTRHRPAMCSASARKFDKRSFSSTSHWSKQRLVIVGSGWSGYTLASNIDAQRYDVTLISPKSYFAFTPLLASTAVGTLEFRLALEPVRKFSPQITFLQAKVEKIDLARAQLECMPATPPVKIHGIKQSGSEHPKDAAQAEVGKVQEGAHESFSYSYDKLIVACGAYSQTFGIPGVKEYGHFLKDVTDARAIRSRILECFEQAAQPNVTDDQRRALLHFCIVGAGPTGVEFAAELHDLLTAEIVRYYPSIARLARISLYDTADRVLGTFDQELSEYAMSRFMREGIQLKMNHSVTRVNPNSLEVREEGTVPYGMLVWSTGLAANTLIANLTDQEVKKDPRTHSLLTTDGLEVFDPKGKAMDNIFAIGDAAVVEGQHHPATAQVASQKAKYLAKKLNAIAKERTFSTPFVYQDRGVMAYVGDWKALISTPGGGSAKGTGAWLAWRSVYWSMARSPRNLILVPTYWFVGWLFGRDISRF</sequence>
<accession>G7DZR2</accession>
<protein>
    <submittedName>
        <fullName evidence="8">Uncharacterized protein</fullName>
    </submittedName>
</protein>
<reference evidence="8 9" key="1">
    <citation type="journal article" date="2011" name="J. Gen. Appl. Microbiol.">
        <title>Draft genome sequencing of the enigmatic basidiomycete Mixia osmundae.</title>
        <authorList>
            <person name="Nishida H."/>
            <person name="Nagatsuka Y."/>
            <person name="Sugiyama J."/>
        </authorList>
    </citation>
    <scope>NUCLEOTIDE SEQUENCE [LARGE SCALE GENOMIC DNA]</scope>
    <source>
        <strain evidence="9">CBS 9802 / IAM 14324 / JCM 22182 / KY 12970</strain>
    </source>
</reference>
<evidence type="ECO:0000259" key="6">
    <source>
        <dbReference type="Pfam" id="PF07992"/>
    </source>
</evidence>
<feature type="domain" description="FAD/NAD(P)-binding" evidence="6">
    <location>
        <begin position="39"/>
        <end position="395"/>
    </location>
</feature>
<evidence type="ECO:0000256" key="3">
    <source>
        <dbReference type="ARBA" id="ARBA00022827"/>
    </source>
</evidence>
<keyword evidence="2" id="KW-0285">Flavoprotein</keyword>
<dbReference type="GO" id="GO:0003954">
    <property type="term" value="F:NADH dehydrogenase activity"/>
    <property type="evidence" value="ECO:0007669"/>
    <property type="project" value="InterPro"/>
</dbReference>
<comment type="caution">
    <text evidence="8">The sequence shown here is derived from an EMBL/GenBank/DDBJ whole genome shotgun (WGS) entry which is preliminary data.</text>
</comment>
<dbReference type="InParanoid" id="G7DZR2"/>
<dbReference type="PANTHER" id="PTHR43706">
    <property type="entry name" value="NADH DEHYDROGENASE"/>
    <property type="match status" value="1"/>
</dbReference>
<evidence type="ECO:0000256" key="2">
    <source>
        <dbReference type="ARBA" id="ARBA00022630"/>
    </source>
</evidence>
<evidence type="ECO:0000313" key="8">
    <source>
        <dbReference type="EMBL" id="GAA96072.1"/>
    </source>
</evidence>
<dbReference type="Pfam" id="PF22366">
    <property type="entry name" value="NDH2_C"/>
    <property type="match status" value="1"/>
</dbReference>
<dbReference type="AlphaFoldDB" id="G7DZR2"/>
<name>G7DZR2_MIXOS</name>
<dbReference type="InterPro" id="IPR036188">
    <property type="entry name" value="FAD/NAD-bd_sf"/>
</dbReference>
<dbReference type="OMA" id="DHCIFLD"/>
<dbReference type="Proteomes" id="UP000009131">
    <property type="component" value="Unassembled WGS sequence"/>
</dbReference>
<dbReference type="EMBL" id="BABT02000074">
    <property type="protein sequence ID" value="GAA96072.1"/>
    <property type="molecule type" value="Genomic_DNA"/>
</dbReference>
<evidence type="ECO:0000259" key="7">
    <source>
        <dbReference type="Pfam" id="PF22366"/>
    </source>
</evidence>
<dbReference type="HOGENOM" id="CLU_021377_1_2_1"/>
<gene>
    <name evidence="8" type="primary">Mo02733</name>
    <name evidence="8" type="ORF">E5Q_02733</name>
</gene>
<dbReference type="PANTHER" id="PTHR43706:SF17">
    <property type="entry name" value="NADH DEHYDROGENASE (EUROFUNG)"/>
    <property type="match status" value="1"/>
</dbReference>
<dbReference type="SUPFAM" id="SSF51905">
    <property type="entry name" value="FAD/NAD(P)-binding domain"/>
    <property type="match status" value="2"/>
</dbReference>
<proteinExistence type="inferred from homology"/>
<reference evidence="8 9" key="2">
    <citation type="journal article" date="2012" name="Open Biol.">
        <title>Characteristics of nucleosomes and linker DNA regions on the genome of the basidiomycete Mixia osmundae revealed by mono- and dinucleosome mapping.</title>
        <authorList>
            <person name="Nishida H."/>
            <person name="Kondo S."/>
            <person name="Matsumoto T."/>
            <person name="Suzuki Y."/>
            <person name="Yoshikawa H."/>
            <person name="Taylor T.D."/>
            <person name="Sugiyama J."/>
        </authorList>
    </citation>
    <scope>NUCLEOTIDE SEQUENCE [LARGE SCALE GENOMIC DNA]</scope>
    <source>
        <strain evidence="9">CBS 9802 / IAM 14324 / JCM 22182 / KY 12970</strain>
    </source>
</reference>
<dbReference type="PRINTS" id="PR00368">
    <property type="entry name" value="FADPNR"/>
</dbReference>
<dbReference type="InterPro" id="IPR045024">
    <property type="entry name" value="NDH-2"/>
</dbReference>
<feature type="domain" description="External alternative NADH-ubiquinone oxidoreductase-like C-terminal" evidence="7">
    <location>
        <begin position="420"/>
        <end position="480"/>
    </location>
</feature>